<proteinExistence type="predicted"/>
<feature type="transmembrane region" description="Helical" evidence="5">
    <location>
        <begin position="97"/>
        <end position="118"/>
    </location>
</feature>
<organism evidence="6 7">
    <name type="scientific">Romanomermis culicivorax</name>
    <name type="common">Nematode worm</name>
    <dbReference type="NCBI Taxonomy" id="13658"/>
    <lineage>
        <taxon>Eukaryota</taxon>
        <taxon>Metazoa</taxon>
        <taxon>Ecdysozoa</taxon>
        <taxon>Nematoda</taxon>
        <taxon>Enoplea</taxon>
        <taxon>Dorylaimia</taxon>
        <taxon>Mermithida</taxon>
        <taxon>Mermithoidea</taxon>
        <taxon>Mermithidae</taxon>
        <taxon>Romanomermis</taxon>
    </lineage>
</organism>
<dbReference type="GO" id="GO:0012505">
    <property type="term" value="C:endomembrane system"/>
    <property type="evidence" value="ECO:0007669"/>
    <property type="project" value="UniProtKB-SubCell"/>
</dbReference>
<dbReference type="InterPro" id="IPR051115">
    <property type="entry name" value="LAPTM_transporter"/>
</dbReference>
<dbReference type="GO" id="GO:0005765">
    <property type="term" value="C:lysosomal membrane"/>
    <property type="evidence" value="ECO:0007669"/>
    <property type="project" value="TreeGrafter"/>
</dbReference>
<evidence type="ECO:0000256" key="1">
    <source>
        <dbReference type="ARBA" id="ARBA00004127"/>
    </source>
</evidence>
<dbReference type="AlphaFoldDB" id="A0A915JGP7"/>
<evidence type="ECO:0000313" key="7">
    <source>
        <dbReference type="WBParaSite" id="nRc.2.0.1.t25287-RA"/>
    </source>
</evidence>
<feature type="transmembrane region" description="Helical" evidence="5">
    <location>
        <begin position="21"/>
        <end position="42"/>
    </location>
</feature>
<dbReference type="PANTHER" id="PTHR12479">
    <property type="entry name" value="LYSOSOMAL-ASSOCIATED TRANSMEMBRANE PROTEIN"/>
    <property type="match status" value="1"/>
</dbReference>
<protein>
    <submittedName>
        <fullName evidence="7">Uncharacterized protein</fullName>
    </submittedName>
</protein>
<comment type="subcellular location">
    <subcellularLocation>
        <location evidence="1">Endomembrane system</location>
        <topology evidence="1">Multi-pass membrane protein</topology>
    </subcellularLocation>
</comment>
<feature type="transmembrane region" description="Helical" evidence="5">
    <location>
        <begin position="153"/>
        <end position="177"/>
    </location>
</feature>
<dbReference type="WBParaSite" id="nRc.2.0.1.t25287-RA">
    <property type="protein sequence ID" value="nRc.2.0.1.t25287-RA"/>
    <property type="gene ID" value="nRc.2.0.1.g25287"/>
</dbReference>
<keyword evidence="4 5" id="KW-0472">Membrane</keyword>
<keyword evidence="2 5" id="KW-0812">Transmembrane</keyword>
<sequence>MLAPAKMTLNNFLYANPQYKCLCGLAHVRTGVLSIAGFWLLVNTLTITAQIYYSRQTLEMEVFWPTLISNSVSILFNILLILGVIYKKPTLLIIHLINQFIGILITAAFIIICGIHLMRSTTTKNLSSTNNTDLETPRDLLETSAVVYSVPGFGMMIFVMSFQIWCFSIVVGAYKFLKDEQKMKLLNRSENAAQYRPKL</sequence>
<name>A0A915JGP7_ROMCU</name>
<evidence type="ECO:0000256" key="2">
    <source>
        <dbReference type="ARBA" id="ARBA00022692"/>
    </source>
</evidence>
<keyword evidence="3 5" id="KW-1133">Transmembrane helix</keyword>
<evidence type="ECO:0000256" key="3">
    <source>
        <dbReference type="ARBA" id="ARBA00022989"/>
    </source>
</evidence>
<evidence type="ECO:0000256" key="4">
    <source>
        <dbReference type="ARBA" id="ARBA00023136"/>
    </source>
</evidence>
<keyword evidence="6" id="KW-1185">Reference proteome</keyword>
<accession>A0A915JGP7</accession>
<evidence type="ECO:0000313" key="6">
    <source>
        <dbReference type="Proteomes" id="UP000887565"/>
    </source>
</evidence>
<dbReference type="PANTHER" id="PTHR12479:SF10">
    <property type="entry name" value="LYSOSOMAL-ASSOCIATED TRANSMEMBRANE PROTEIN"/>
    <property type="match status" value="1"/>
</dbReference>
<reference evidence="7" key="1">
    <citation type="submission" date="2022-11" db="UniProtKB">
        <authorList>
            <consortium name="WormBaseParasite"/>
        </authorList>
    </citation>
    <scope>IDENTIFICATION</scope>
</reference>
<evidence type="ECO:0000256" key="5">
    <source>
        <dbReference type="SAM" id="Phobius"/>
    </source>
</evidence>
<dbReference type="Proteomes" id="UP000887565">
    <property type="component" value="Unplaced"/>
</dbReference>
<feature type="transmembrane region" description="Helical" evidence="5">
    <location>
        <begin position="62"/>
        <end position="85"/>
    </location>
</feature>